<evidence type="ECO:0000313" key="2">
    <source>
        <dbReference type="EMBL" id="CAI2378709.1"/>
    </source>
</evidence>
<feature type="compositionally biased region" description="Basic and acidic residues" evidence="1">
    <location>
        <begin position="69"/>
        <end position="79"/>
    </location>
</feature>
<protein>
    <submittedName>
        <fullName evidence="2">Uncharacterized protein</fullName>
    </submittedName>
</protein>
<feature type="region of interest" description="Disordered" evidence="1">
    <location>
        <begin position="1"/>
        <end position="164"/>
    </location>
</feature>
<dbReference type="EMBL" id="CAMPGE010020468">
    <property type="protein sequence ID" value="CAI2378709.1"/>
    <property type="molecule type" value="Genomic_DNA"/>
</dbReference>
<reference evidence="2" key="1">
    <citation type="submission" date="2023-07" db="EMBL/GenBank/DDBJ databases">
        <authorList>
            <consortium name="AG Swart"/>
            <person name="Singh M."/>
            <person name="Singh A."/>
            <person name="Seah K."/>
            <person name="Emmerich C."/>
        </authorList>
    </citation>
    <scope>NUCLEOTIDE SEQUENCE</scope>
    <source>
        <strain evidence="2">DP1</strain>
    </source>
</reference>
<gene>
    <name evidence="2" type="ORF">ECRASSUSDP1_LOCUS20108</name>
</gene>
<dbReference type="AlphaFoldDB" id="A0AAD2D2Q2"/>
<proteinExistence type="predicted"/>
<evidence type="ECO:0000313" key="3">
    <source>
        <dbReference type="Proteomes" id="UP001295684"/>
    </source>
</evidence>
<feature type="compositionally biased region" description="Basic and acidic residues" evidence="1">
    <location>
        <begin position="104"/>
        <end position="113"/>
    </location>
</feature>
<organism evidence="2 3">
    <name type="scientific">Euplotes crassus</name>
    <dbReference type="NCBI Taxonomy" id="5936"/>
    <lineage>
        <taxon>Eukaryota</taxon>
        <taxon>Sar</taxon>
        <taxon>Alveolata</taxon>
        <taxon>Ciliophora</taxon>
        <taxon>Intramacronucleata</taxon>
        <taxon>Spirotrichea</taxon>
        <taxon>Hypotrichia</taxon>
        <taxon>Euplotida</taxon>
        <taxon>Euplotidae</taxon>
        <taxon>Moneuplotes</taxon>
    </lineage>
</organism>
<dbReference type="Proteomes" id="UP001295684">
    <property type="component" value="Unassembled WGS sequence"/>
</dbReference>
<comment type="caution">
    <text evidence="2">The sequence shown here is derived from an EMBL/GenBank/DDBJ whole genome shotgun (WGS) entry which is preliminary data.</text>
</comment>
<sequence>MASNEPVTMGYEDEEIKESVKQAKKKRNADHHTSHDKKVNNRASRDSHGSHADESKTSDKDLRKHHKGVQRELKHEGYDKFSGTGHGKEMKKGGHGKGGIGDEDYSKIAEHHSATVAADLLEDEVPPAEEAPIQVRETEETQAEAHQMEQKPLVVTDEEFPKLG</sequence>
<name>A0AAD2D2Q2_EUPCR</name>
<feature type="compositionally biased region" description="Basic and acidic residues" evidence="1">
    <location>
        <begin position="30"/>
        <end position="62"/>
    </location>
</feature>
<evidence type="ECO:0000256" key="1">
    <source>
        <dbReference type="SAM" id="MobiDB-lite"/>
    </source>
</evidence>
<accession>A0AAD2D2Q2</accession>
<keyword evidence="3" id="KW-1185">Reference proteome</keyword>